<accession>A0ABY6J7C3</accession>
<dbReference type="PANTHER" id="PTHR33990:SF1">
    <property type="entry name" value="PROTEIN YJDN"/>
    <property type="match status" value="1"/>
</dbReference>
<evidence type="ECO:0000313" key="5">
    <source>
        <dbReference type="Proteomes" id="UP001162741"/>
    </source>
</evidence>
<dbReference type="EMBL" id="CP107006">
    <property type="protein sequence ID" value="UYQ95571.1"/>
    <property type="molecule type" value="Genomic_DNA"/>
</dbReference>
<dbReference type="InterPro" id="IPR028973">
    <property type="entry name" value="PhnB-like"/>
</dbReference>
<reference evidence="4" key="1">
    <citation type="submission" date="2022-10" db="EMBL/GenBank/DDBJ databases">
        <title>Chitinophaga sp. nov., isolated from soil.</title>
        <authorList>
            <person name="Jeon C.O."/>
        </authorList>
    </citation>
    <scope>NUCLEOTIDE SEQUENCE</scope>
    <source>
        <strain evidence="4">R8</strain>
    </source>
</reference>
<keyword evidence="5" id="KW-1185">Reference proteome</keyword>
<gene>
    <name evidence="4" type="ORF">MKQ68_10705</name>
</gene>
<evidence type="ECO:0000259" key="3">
    <source>
        <dbReference type="Pfam" id="PF08327"/>
    </source>
</evidence>
<feature type="domain" description="PhnB-like" evidence="2">
    <location>
        <begin position="185"/>
        <end position="316"/>
    </location>
</feature>
<dbReference type="InterPro" id="IPR013538">
    <property type="entry name" value="ASHA1/2-like_C"/>
</dbReference>
<dbReference type="InterPro" id="IPR023393">
    <property type="entry name" value="START-like_dom_sf"/>
</dbReference>
<dbReference type="Pfam" id="PF08327">
    <property type="entry name" value="AHSA1"/>
    <property type="match status" value="1"/>
</dbReference>
<dbReference type="SUPFAM" id="SSF54593">
    <property type="entry name" value="Glyoxalase/Bleomycin resistance protein/Dihydroxybiphenyl dioxygenase"/>
    <property type="match status" value="1"/>
</dbReference>
<feature type="domain" description="Activator of Hsp90 ATPase homologue 1/2-like C-terminal" evidence="3">
    <location>
        <begin position="25"/>
        <end position="163"/>
    </location>
</feature>
<dbReference type="Proteomes" id="UP001162741">
    <property type="component" value="Chromosome"/>
</dbReference>
<dbReference type="InterPro" id="IPR029068">
    <property type="entry name" value="Glyas_Bleomycin-R_OHBP_Dase"/>
</dbReference>
<evidence type="ECO:0000259" key="2">
    <source>
        <dbReference type="Pfam" id="PF06983"/>
    </source>
</evidence>
<protein>
    <submittedName>
        <fullName evidence="4">SRPBCC domain-containing protein</fullName>
    </submittedName>
</protein>
<name>A0ABY6J7C3_9BACT</name>
<evidence type="ECO:0000256" key="1">
    <source>
        <dbReference type="ARBA" id="ARBA00006817"/>
    </source>
</evidence>
<dbReference type="SUPFAM" id="SSF55961">
    <property type="entry name" value="Bet v1-like"/>
    <property type="match status" value="1"/>
</dbReference>
<proteinExistence type="inferred from homology"/>
<dbReference type="Pfam" id="PF06983">
    <property type="entry name" value="3-dmu-9_3-mt"/>
    <property type="match status" value="1"/>
</dbReference>
<comment type="similarity">
    <text evidence="1">Belongs to the AHA1 family.</text>
</comment>
<dbReference type="CDD" id="cd06588">
    <property type="entry name" value="PhnB_like"/>
    <property type="match status" value="1"/>
</dbReference>
<sequence>MNKAIFYDFKVDKEKNKIYVDRSFNAPLDLVWAAWTEAEILDQWWAPKPYRAETKSMDFRPGGQWLYAMISPEGEKHWSFFKYDTINPEKDYAGSEGFCDENGTPTSSMPNSQWSNRFTAQGDDSTLVNIELQFKSLADLEALVKMGFKEGFAMGMENLDQYIAAQFYLRRDKKPNNQARTSFYVNFPGNTEEAFNFYKSVFNTDFVNGLQRFDQAPSDPNQPPMSDALKRMILHVELHITGGHSLMGTDAPKEMGFTVTTGNNMHINLEPSSREEADRLFAGLSAGGTVSMPLQEMFWGAYFGSFTDKYGINWMVNYQQK</sequence>
<evidence type="ECO:0000313" key="4">
    <source>
        <dbReference type="EMBL" id="UYQ95571.1"/>
    </source>
</evidence>
<organism evidence="4 5">
    <name type="scientific">Chitinophaga horti</name>
    <dbReference type="NCBI Taxonomy" id="2920382"/>
    <lineage>
        <taxon>Bacteria</taxon>
        <taxon>Pseudomonadati</taxon>
        <taxon>Bacteroidota</taxon>
        <taxon>Chitinophagia</taxon>
        <taxon>Chitinophagales</taxon>
        <taxon>Chitinophagaceae</taxon>
        <taxon>Chitinophaga</taxon>
    </lineage>
</organism>
<dbReference type="Gene3D" id="3.30.530.20">
    <property type="match status" value="1"/>
</dbReference>
<dbReference type="CDD" id="cd07814">
    <property type="entry name" value="SRPBCC_CalC_Aha1-like"/>
    <property type="match status" value="1"/>
</dbReference>
<dbReference type="Gene3D" id="3.10.180.10">
    <property type="entry name" value="2,3-Dihydroxybiphenyl 1,2-Dioxygenase, domain 1"/>
    <property type="match status" value="1"/>
</dbReference>
<dbReference type="PANTHER" id="PTHR33990">
    <property type="entry name" value="PROTEIN YJDN-RELATED"/>
    <property type="match status" value="1"/>
</dbReference>
<dbReference type="RefSeq" id="WP_264283292.1">
    <property type="nucleotide sequence ID" value="NZ_CP107006.1"/>
</dbReference>